<sequence length="105" mass="11255">MIFATTAEPASSKRPADSRAGCPVRLVLLAQLSSTSSTVWLHGPVGSDPLRKSLVARTGWFRSTTKESGCTVRLVRLQWETHWSQGLVSGSSSSSINPVPVGDFL</sequence>
<accession>A0ABP1AQD3</accession>
<reference evidence="1" key="1">
    <citation type="submission" date="2024-03" db="EMBL/GenBank/DDBJ databases">
        <authorList>
            <consortium name="ELIXIR-Norway"/>
            <consortium name="Elixir Norway"/>
        </authorList>
    </citation>
    <scope>NUCLEOTIDE SEQUENCE</scope>
</reference>
<dbReference type="EMBL" id="OZ023715">
    <property type="protein sequence ID" value="CAK9864706.1"/>
    <property type="molecule type" value="Genomic_DNA"/>
</dbReference>
<dbReference type="Proteomes" id="UP001497522">
    <property type="component" value="Chromosome 14"/>
</dbReference>
<proteinExistence type="predicted"/>
<evidence type="ECO:0000313" key="1">
    <source>
        <dbReference type="EMBL" id="CAK9864706.1"/>
    </source>
</evidence>
<protein>
    <submittedName>
        <fullName evidence="1">Uncharacterized protein</fullName>
    </submittedName>
</protein>
<keyword evidence="2" id="KW-1185">Reference proteome</keyword>
<evidence type="ECO:0000313" key="2">
    <source>
        <dbReference type="Proteomes" id="UP001497522"/>
    </source>
</evidence>
<organism evidence="1 2">
    <name type="scientific">Sphagnum jensenii</name>
    <dbReference type="NCBI Taxonomy" id="128206"/>
    <lineage>
        <taxon>Eukaryota</taxon>
        <taxon>Viridiplantae</taxon>
        <taxon>Streptophyta</taxon>
        <taxon>Embryophyta</taxon>
        <taxon>Bryophyta</taxon>
        <taxon>Sphagnophytina</taxon>
        <taxon>Sphagnopsida</taxon>
        <taxon>Sphagnales</taxon>
        <taxon>Sphagnaceae</taxon>
        <taxon>Sphagnum</taxon>
    </lineage>
</organism>
<name>A0ABP1AQD3_9BRYO</name>
<gene>
    <name evidence="1" type="ORF">CSSPJE1EN2_LOCUS7701</name>
</gene>